<evidence type="ECO:0000313" key="2">
    <source>
        <dbReference type="Proteomes" id="UP000003175"/>
    </source>
</evidence>
<comment type="caution">
    <text evidence="1">The sequence shown here is derived from an EMBL/GenBank/DDBJ whole genome shotgun (WGS) entry which is preliminary data.</text>
</comment>
<evidence type="ECO:0008006" key="3">
    <source>
        <dbReference type="Google" id="ProtNLM"/>
    </source>
</evidence>
<keyword evidence="2" id="KW-1185">Reference proteome</keyword>
<dbReference type="RefSeq" id="WP_006696856.1">
    <property type="nucleotide sequence ID" value="NZ_JH376860.1"/>
</dbReference>
<reference evidence="1 2" key="1">
    <citation type="submission" date="2011-08" db="EMBL/GenBank/DDBJ databases">
        <title>The Genome Sequence of Selenomonas noxia F0398.</title>
        <authorList>
            <consortium name="The Broad Institute Genome Sequencing Platform"/>
            <person name="Earl A."/>
            <person name="Ward D."/>
            <person name="Feldgarden M."/>
            <person name="Gevers D."/>
            <person name="Izard J."/>
            <person name="Ganesan A."/>
            <person name="Blanton J.M."/>
            <person name="Baranova O.V."/>
            <person name="Tanner A.C."/>
            <person name="Dewhirst F.E."/>
            <person name="Young S.K."/>
            <person name="Zeng Q."/>
            <person name="Gargeya S."/>
            <person name="Fitzgerald M."/>
            <person name="Haas B."/>
            <person name="Abouelleil A."/>
            <person name="Alvarado L."/>
            <person name="Arachchi H.M."/>
            <person name="Berlin A."/>
            <person name="Brown A."/>
            <person name="Chapman S.B."/>
            <person name="Chen Z."/>
            <person name="Dunbar C."/>
            <person name="Freedman E."/>
            <person name="Gearin G."/>
            <person name="Gellesch M."/>
            <person name="Goldberg J."/>
            <person name="Griggs A."/>
            <person name="Gujja S."/>
            <person name="Heiman D."/>
            <person name="Howarth C."/>
            <person name="Larson L."/>
            <person name="Lui A."/>
            <person name="MacDonald P.J.P."/>
            <person name="Montmayeur A."/>
            <person name="Murphy C."/>
            <person name="Neiman D."/>
            <person name="Pearson M."/>
            <person name="Priest M."/>
            <person name="Roberts A."/>
            <person name="Saif S."/>
            <person name="Shea T."/>
            <person name="Shenoy N."/>
            <person name="Sisk P."/>
            <person name="Stolte C."/>
            <person name="Sykes S."/>
            <person name="Wortman J."/>
            <person name="Nusbaum C."/>
            <person name="Birren B."/>
        </authorList>
    </citation>
    <scope>NUCLEOTIDE SEQUENCE [LARGE SCALE GENOMIC DNA]</scope>
    <source>
        <strain evidence="1 2">F0398</strain>
    </source>
</reference>
<dbReference type="GeneID" id="84788203"/>
<gene>
    <name evidence="1" type="ORF">HMPREF9432_01637</name>
</gene>
<dbReference type="EMBL" id="ADGH01000016">
    <property type="protein sequence ID" value="EHG23963.1"/>
    <property type="molecule type" value="Genomic_DNA"/>
</dbReference>
<organism evidence="1 2">
    <name type="scientific">Selenomonas noxia F0398</name>
    <dbReference type="NCBI Taxonomy" id="702437"/>
    <lineage>
        <taxon>Bacteria</taxon>
        <taxon>Bacillati</taxon>
        <taxon>Bacillota</taxon>
        <taxon>Negativicutes</taxon>
        <taxon>Selenomonadales</taxon>
        <taxon>Selenomonadaceae</taxon>
        <taxon>Selenomonas</taxon>
    </lineage>
</organism>
<dbReference type="Proteomes" id="UP000003175">
    <property type="component" value="Unassembled WGS sequence"/>
</dbReference>
<sequence length="155" mass="17647">MKKIWLSCLIIVISFGFFKGVYATLPSYRIQLDGLGMKTTLEEIKSKYGSPDYVDSSTSEYTRWNWNTGLSILHRKYKFLTATATKPGLVTYDDVSVGDPAYRLTDIYGTADKVFRSSQYDTYYYYNEKGVGYISFSVSNITGCIDEIVMDRTSV</sequence>
<proteinExistence type="predicted"/>
<name>A0ABN0DNR3_9FIRM</name>
<accession>A0ABN0DNR3</accession>
<evidence type="ECO:0000313" key="1">
    <source>
        <dbReference type="EMBL" id="EHG23963.1"/>
    </source>
</evidence>
<protein>
    <recommendedName>
        <fullName evidence="3">Lipoprotein SmpA/OmlA domain-containing protein</fullName>
    </recommendedName>
</protein>